<proteinExistence type="predicted"/>
<accession>A0A6J5SEN5</accession>
<name>A0A6J5SEN5_9CAUD</name>
<protein>
    <submittedName>
        <fullName evidence="2">Uncharacterized protein</fullName>
    </submittedName>
</protein>
<evidence type="ECO:0000313" key="2">
    <source>
        <dbReference type="EMBL" id="CAB4211865.1"/>
    </source>
</evidence>
<gene>
    <name evidence="2" type="ORF">UFOVP1414_36</name>
    <name evidence="1" type="ORF">UFOVP442_41</name>
</gene>
<sequence>MSEVLNSWISLNKAMRSADEDFCNALLKMEMGGKRRKQFMLRIHSRLNKMRKERERKELVRIAK</sequence>
<dbReference type="EMBL" id="LR796419">
    <property type="protein sequence ID" value="CAB4142693.1"/>
    <property type="molecule type" value="Genomic_DNA"/>
</dbReference>
<dbReference type="EMBL" id="LR797380">
    <property type="protein sequence ID" value="CAB4211865.1"/>
    <property type="molecule type" value="Genomic_DNA"/>
</dbReference>
<reference evidence="2" key="1">
    <citation type="submission" date="2020-05" db="EMBL/GenBank/DDBJ databases">
        <authorList>
            <person name="Chiriac C."/>
            <person name="Salcher M."/>
            <person name="Ghai R."/>
            <person name="Kavagutti S V."/>
        </authorList>
    </citation>
    <scope>NUCLEOTIDE SEQUENCE</scope>
</reference>
<organism evidence="2">
    <name type="scientific">uncultured Caudovirales phage</name>
    <dbReference type="NCBI Taxonomy" id="2100421"/>
    <lineage>
        <taxon>Viruses</taxon>
        <taxon>Duplodnaviria</taxon>
        <taxon>Heunggongvirae</taxon>
        <taxon>Uroviricota</taxon>
        <taxon>Caudoviricetes</taxon>
        <taxon>Peduoviridae</taxon>
        <taxon>Maltschvirus</taxon>
        <taxon>Maltschvirus maltsch</taxon>
    </lineage>
</organism>
<evidence type="ECO:0000313" key="1">
    <source>
        <dbReference type="EMBL" id="CAB4142693.1"/>
    </source>
</evidence>